<dbReference type="AlphaFoldDB" id="A0A1W6V9G5"/>
<keyword evidence="1" id="KW-0614">Plasmid</keyword>
<accession>A0A1W6V9G5</accession>
<reference evidence="1" key="1">
    <citation type="submission" date="2016-10" db="EMBL/GenBank/DDBJ databases">
        <title>The High Quality Genome of Vibrio alginolyticus K01M1.</title>
        <authorList>
            <person name="Wendling C."/>
            <person name="Chibani C.M."/>
            <person name="Hertel R."/>
            <person name="Sproer C."/>
            <person name="Bunk B."/>
            <person name="Overmann J."/>
            <person name="Roth O."/>
            <person name="Liesegang H."/>
        </authorList>
    </citation>
    <scope>NUCLEOTIDE SEQUENCE</scope>
    <source>
        <strain evidence="1">K05K4</strain>
        <plasmid evidence="1">pL289</plasmid>
    </source>
</reference>
<proteinExistence type="predicted"/>
<gene>
    <name evidence="1" type="ORF">K05K4_51150</name>
</gene>
<dbReference type="EMBL" id="CP017904">
    <property type="protein sequence ID" value="ARP21817.1"/>
    <property type="molecule type" value="Genomic_DNA"/>
</dbReference>
<dbReference type="RefSeq" id="WP_086048431.1">
    <property type="nucleotide sequence ID" value="NZ_CP017893.1"/>
</dbReference>
<protein>
    <submittedName>
        <fullName evidence="1">Type I restriction endonuclease subunit M</fullName>
    </submittedName>
</protein>
<organism evidence="1">
    <name type="scientific">Vibrio alginolyticus</name>
    <dbReference type="NCBI Taxonomy" id="663"/>
    <lineage>
        <taxon>Bacteria</taxon>
        <taxon>Pseudomonadati</taxon>
        <taxon>Pseudomonadota</taxon>
        <taxon>Gammaproteobacteria</taxon>
        <taxon>Vibrionales</taxon>
        <taxon>Vibrionaceae</taxon>
        <taxon>Vibrio</taxon>
    </lineage>
</organism>
<dbReference type="GO" id="GO:0004519">
    <property type="term" value="F:endonuclease activity"/>
    <property type="evidence" value="ECO:0007669"/>
    <property type="project" value="UniProtKB-KW"/>
</dbReference>
<evidence type="ECO:0000313" key="1">
    <source>
        <dbReference type="EMBL" id="ARP21817.1"/>
    </source>
</evidence>
<name>A0A1W6V9G5_VIBAL</name>
<sequence>MLKHSKAIIQQATYISGRDIFLNEFIHHWFFLHTGMQQPSEVISRNPKLECLAIELTHECQRLMLSGKHKTPLTDLIAEFCVSTVRSKSYYPTSDEVCKLVAQLLPSDQAHSVYEPCVGPSGISFKRVEQYFEANSHLPNPLLGLRISIEDIDQVALKAYFIQLIHLLQYLTATHGQGEVRPDYVHILQVDTLTRMKGQLDLSLYSPELH</sequence>
<keyword evidence="1" id="KW-0378">Hydrolase</keyword>
<geneLocation type="plasmid" evidence="1">
    <name>pL289</name>
</geneLocation>
<keyword evidence="1" id="KW-0255">Endonuclease</keyword>
<keyword evidence="1" id="KW-0540">Nuclease</keyword>